<reference evidence="1 2" key="1">
    <citation type="submission" date="2023-11" db="EMBL/GenBank/DDBJ databases">
        <title>An acidophilic fungus is an integral part of prey digestion in a carnivorous sundew plant.</title>
        <authorList>
            <person name="Tsai I.J."/>
        </authorList>
    </citation>
    <scope>NUCLEOTIDE SEQUENCE [LARGE SCALE GENOMIC DNA]</scope>
    <source>
        <strain evidence="1">169a</strain>
    </source>
</reference>
<proteinExistence type="predicted"/>
<dbReference type="EMBL" id="CP138580">
    <property type="protein sequence ID" value="WPG97941.1"/>
    <property type="molecule type" value="Genomic_DNA"/>
</dbReference>
<gene>
    <name evidence="1" type="ORF">R9X50_00072400</name>
</gene>
<organism evidence="1 2">
    <name type="scientific">Acrodontium crateriforme</name>
    <dbReference type="NCBI Taxonomy" id="150365"/>
    <lineage>
        <taxon>Eukaryota</taxon>
        <taxon>Fungi</taxon>
        <taxon>Dikarya</taxon>
        <taxon>Ascomycota</taxon>
        <taxon>Pezizomycotina</taxon>
        <taxon>Dothideomycetes</taxon>
        <taxon>Dothideomycetidae</taxon>
        <taxon>Mycosphaerellales</taxon>
        <taxon>Teratosphaeriaceae</taxon>
        <taxon>Acrodontium</taxon>
    </lineage>
</organism>
<dbReference type="AlphaFoldDB" id="A0AAQ3LXS9"/>
<evidence type="ECO:0000313" key="2">
    <source>
        <dbReference type="Proteomes" id="UP001303373"/>
    </source>
</evidence>
<accession>A0AAQ3LXS9</accession>
<evidence type="ECO:0000313" key="1">
    <source>
        <dbReference type="EMBL" id="WPG97941.1"/>
    </source>
</evidence>
<keyword evidence="2" id="KW-1185">Reference proteome</keyword>
<dbReference type="Proteomes" id="UP001303373">
    <property type="component" value="Chromosome 1"/>
</dbReference>
<sequence>MSLISVPLVLADIIANITNLIVQGIDASEHEKEEQFTQQVCEQVRQQLPTMNVMVVHGQFTSNFVNATHQHVELPLTAPRTMGYEIFAFTSGTFTLQGDGGFINWCFDGNFNRDGNNVTFFEIPIPPGPPPPPVGIIPPPATLTYPQREGVFLVNSSRGSARTSGFAYYKDCSQAQNNQPQAYIDIKTDGNQTWEGAVSSGTFQDGDAVEATVDTGAQDLPVGSRCGLAHNAFHNWNVYRDNIHPLYTIDGWTVNTVYLCS</sequence>
<name>A0AAQ3LXS9_9PEZI</name>
<protein>
    <submittedName>
        <fullName evidence="1">Uncharacterized protein</fullName>
    </submittedName>
</protein>